<accession>A0A9Q1EIM6</accession>
<organism evidence="2 3">
    <name type="scientific">Synaphobranchus kaupii</name>
    <name type="common">Kaup's arrowtooth eel</name>
    <dbReference type="NCBI Taxonomy" id="118154"/>
    <lineage>
        <taxon>Eukaryota</taxon>
        <taxon>Metazoa</taxon>
        <taxon>Chordata</taxon>
        <taxon>Craniata</taxon>
        <taxon>Vertebrata</taxon>
        <taxon>Euteleostomi</taxon>
        <taxon>Actinopterygii</taxon>
        <taxon>Neopterygii</taxon>
        <taxon>Teleostei</taxon>
        <taxon>Anguilliformes</taxon>
        <taxon>Synaphobranchidae</taxon>
        <taxon>Synaphobranchus</taxon>
    </lineage>
</organism>
<reference evidence="2" key="1">
    <citation type="journal article" date="2023" name="Science">
        <title>Genome structures resolve the early diversification of teleost fishes.</title>
        <authorList>
            <person name="Parey E."/>
            <person name="Louis A."/>
            <person name="Montfort J."/>
            <person name="Bouchez O."/>
            <person name="Roques C."/>
            <person name="Iampietro C."/>
            <person name="Lluch J."/>
            <person name="Castinel A."/>
            <person name="Donnadieu C."/>
            <person name="Desvignes T."/>
            <person name="Floi Bucao C."/>
            <person name="Jouanno E."/>
            <person name="Wen M."/>
            <person name="Mejri S."/>
            <person name="Dirks R."/>
            <person name="Jansen H."/>
            <person name="Henkel C."/>
            <person name="Chen W.J."/>
            <person name="Zahm M."/>
            <person name="Cabau C."/>
            <person name="Klopp C."/>
            <person name="Thompson A.W."/>
            <person name="Robinson-Rechavi M."/>
            <person name="Braasch I."/>
            <person name="Lecointre G."/>
            <person name="Bobe J."/>
            <person name="Postlethwait J.H."/>
            <person name="Berthelot C."/>
            <person name="Roest Crollius H."/>
            <person name="Guiguen Y."/>
        </authorList>
    </citation>
    <scope>NUCLEOTIDE SEQUENCE</scope>
    <source>
        <strain evidence="2">WJC10195</strain>
    </source>
</reference>
<feature type="compositionally biased region" description="Basic and acidic residues" evidence="1">
    <location>
        <begin position="43"/>
        <end position="55"/>
    </location>
</feature>
<proteinExistence type="predicted"/>
<dbReference type="Proteomes" id="UP001152622">
    <property type="component" value="Chromosome 17"/>
</dbReference>
<evidence type="ECO:0000313" key="2">
    <source>
        <dbReference type="EMBL" id="KAJ8339460.1"/>
    </source>
</evidence>
<protein>
    <submittedName>
        <fullName evidence="2">Uncharacterized protein</fullName>
    </submittedName>
</protein>
<dbReference type="AlphaFoldDB" id="A0A9Q1EIM6"/>
<evidence type="ECO:0000256" key="1">
    <source>
        <dbReference type="SAM" id="MobiDB-lite"/>
    </source>
</evidence>
<comment type="caution">
    <text evidence="2">The sequence shown here is derived from an EMBL/GenBank/DDBJ whole genome shotgun (WGS) entry which is preliminary data.</text>
</comment>
<gene>
    <name evidence="2" type="ORF">SKAU_G00362460</name>
</gene>
<sequence length="78" mass="8447">MGIPEDESPGPPYHRERRNAIAAQLSPTGPSMGKLNEEPSTSTDERPSLVKKETHSSLPPPGRARPALPRHALRHGPP</sequence>
<feature type="region of interest" description="Disordered" evidence="1">
    <location>
        <begin position="1"/>
        <end position="78"/>
    </location>
</feature>
<dbReference type="OrthoDB" id="3214149at2759"/>
<dbReference type="EMBL" id="JAINUF010000017">
    <property type="protein sequence ID" value="KAJ8339460.1"/>
    <property type="molecule type" value="Genomic_DNA"/>
</dbReference>
<keyword evidence="3" id="KW-1185">Reference proteome</keyword>
<name>A0A9Q1EIM6_SYNKA</name>
<evidence type="ECO:0000313" key="3">
    <source>
        <dbReference type="Proteomes" id="UP001152622"/>
    </source>
</evidence>